<comment type="catalytic activity">
    <reaction evidence="11 14">
        <text>dCMP + ATP = dCDP + ADP</text>
        <dbReference type="Rhea" id="RHEA:25094"/>
        <dbReference type="ChEBI" id="CHEBI:30616"/>
        <dbReference type="ChEBI" id="CHEBI:57566"/>
        <dbReference type="ChEBI" id="CHEBI:58593"/>
        <dbReference type="ChEBI" id="CHEBI:456216"/>
        <dbReference type="EC" id="2.7.4.25"/>
    </reaction>
</comment>
<dbReference type="InterPro" id="IPR023193">
    <property type="entry name" value="EPSP_synthase_CS"/>
</dbReference>
<accession>A0A437RIM1</accession>
<comment type="pathway">
    <text evidence="1 13">Metabolic intermediate biosynthesis; chorismate biosynthesis; chorismate from D-erythrose 4-phosphate and phosphoenolpyruvate: step 6/7.</text>
</comment>
<feature type="binding site" evidence="13">
    <location>
        <position position="184"/>
    </location>
    <ligand>
        <name>3-phosphoshikimate</name>
        <dbReference type="ChEBI" id="CHEBI:145989"/>
    </ligand>
</feature>
<dbReference type="SUPFAM" id="SSF52540">
    <property type="entry name" value="P-loop containing nucleoside triphosphate hydrolases"/>
    <property type="match status" value="1"/>
</dbReference>
<protein>
    <recommendedName>
        <fullName evidence="13 14">Multifunctional fusion protein</fullName>
    </recommendedName>
    <domain>
        <recommendedName>
            <fullName evidence="13">3-phosphoshikimate 1-carboxyvinyltransferase</fullName>
            <ecNumber evidence="13">2.5.1.19</ecNumber>
        </recommendedName>
        <alternativeName>
            <fullName evidence="13">5-enolpyruvylshikimate-3-phosphate synthase</fullName>
            <shortName evidence="13">EPSP synthase</shortName>
            <shortName evidence="13">EPSPS</shortName>
        </alternativeName>
    </domain>
    <domain>
        <recommendedName>
            <fullName evidence="14">Cytidylate kinase</fullName>
            <shortName evidence="14">CK</shortName>
            <ecNumber evidence="14">2.7.4.25</ecNumber>
        </recommendedName>
        <alternativeName>
            <fullName evidence="14">Cytidine monophosphate kinase</fullName>
            <shortName evidence="14">CMP kinase</shortName>
        </alternativeName>
    </domain>
</protein>
<comment type="catalytic activity">
    <reaction evidence="10">
        <text>3-phosphoshikimate + phosphoenolpyruvate = 5-O-(1-carboxyvinyl)-3-phosphoshikimate + phosphate</text>
        <dbReference type="Rhea" id="RHEA:21256"/>
        <dbReference type="ChEBI" id="CHEBI:43474"/>
        <dbReference type="ChEBI" id="CHEBI:57701"/>
        <dbReference type="ChEBI" id="CHEBI:58702"/>
        <dbReference type="ChEBI" id="CHEBI:145989"/>
        <dbReference type="EC" id="2.5.1.19"/>
    </reaction>
    <physiologicalReaction direction="left-to-right" evidence="10">
        <dbReference type="Rhea" id="RHEA:21257"/>
    </physiologicalReaction>
</comment>
<feature type="binding site" evidence="13">
    <location>
        <position position="364"/>
    </location>
    <ligand>
        <name>phosphoenolpyruvate</name>
        <dbReference type="ChEBI" id="CHEBI:58702"/>
    </ligand>
</feature>
<feature type="binding site" evidence="13">
    <location>
        <position position="183"/>
    </location>
    <ligand>
        <name>3-phosphoshikimate</name>
        <dbReference type="ChEBI" id="CHEBI:145989"/>
    </ligand>
</feature>
<dbReference type="EMBL" id="SACR01000003">
    <property type="protein sequence ID" value="RVU46579.1"/>
    <property type="molecule type" value="Genomic_DNA"/>
</dbReference>
<dbReference type="EC" id="2.5.1.19" evidence="13"/>
<evidence type="ECO:0000256" key="13">
    <source>
        <dbReference type="HAMAP-Rule" id="MF_00210"/>
    </source>
</evidence>
<dbReference type="GO" id="GO:0036430">
    <property type="term" value="F:CMP kinase activity"/>
    <property type="evidence" value="ECO:0007669"/>
    <property type="project" value="RHEA"/>
</dbReference>
<feature type="binding site" evidence="13">
    <location>
        <position position="408"/>
    </location>
    <ligand>
        <name>phosphoenolpyruvate</name>
        <dbReference type="ChEBI" id="CHEBI:58702"/>
    </ligand>
</feature>
<dbReference type="GO" id="GO:0006220">
    <property type="term" value="P:pyrimidine nucleotide metabolic process"/>
    <property type="evidence" value="ECO:0007669"/>
    <property type="project" value="UniProtKB-UniRule"/>
</dbReference>
<evidence type="ECO:0000256" key="5">
    <source>
        <dbReference type="ARBA" id="ARBA00022679"/>
    </source>
</evidence>
<dbReference type="Pfam" id="PF02224">
    <property type="entry name" value="Cytidylate_kin"/>
    <property type="match status" value="1"/>
</dbReference>
<feature type="binding site" evidence="13">
    <location>
        <position position="132"/>
    </location>
    <ligand>
        <name>phosphoenolpyruvate</name>
        <dbReference type="ChEBI" id="CHEBI:58702"/>
    </ligand>
</feature>
<evidence type="ECO:0000256" key="3">
    <source>
        <dbReference type="ARBA" id="ARBA00009948"/>
    </source>
</evidence>
<evidence type="ECO:0000259" key="15">
    <source>
        <dbReference type="Pfam" id="PF00275"/>
    </source>
</evidence>
<comment type="function">
    <text evidence="13">Catalyzes the transfer of the enolpyruvyl moiety of phosphoenolpyruvate (PEP) to the 5-hydroxyl of shikimate-3-phosphate (S3P) to produce enolpyruvyl shikimate-3-phosphate and inorganic phosphate.</text>
</comment>
<dbReference type="Pfam" id="PF00275">
    <property type="entry name" value="EPSP_synthase"/>
    <property type="match status" value="1"/>
</dbReference>
<reference evidence="17 18" key="1">
    <citation type="submission" date="2019-01" db="EMBL/GenBank/DDBJ databases">
        <authorList>
            <person name="Chen W.-M."/>
        </authorList>
    </citation>
    <scope>NUCLEOTIDE SEQUENCE [LARGE SCALE GENOMIC DNA]</scope>
    <source>
        <strain evidence="17 18">KYPY4</strain>
    </source>
</reference>
<dbReference type="PROSITE" id="PS00885">
    <property type="entry name" value="EPSP_SYNTHASE_2"/>
    <property type="match status" value="1"/>
</dbReference>
<evidence type="ECO:0000256" key="4">
    <source>
        <dbReference type="ARBA" id="ARBA00022605"/>
    </source>
</evidence>
<feature type="active site" description="Proton acceptor" evidence="13">
    <location>
        <position position="333"/>
    </location>
</feature>
<evidence type="ECO:0000313" key="18">
    <source>
        <dbReference type="Proteomes" id="UP000285575"/>
    </source>
</evidence>
<evidence type="ECO:0000256" key="11">
    <source>
        <dbReference type="ARBA" id="ARBA00047615"/>
    </source>
</evidence>
<comment type="subunit">
    <text evidence="13">Monomer.</text>
</comment>
<dbReference type="Gene3D" id="3.65.10.10">
    <property type="entry name" value="Enolpyruvate transferase domain"/>
    <property type="match status" value="2"/>
</dbReference>
<dbReference type="PANTHER" id="PTHR21090">
    <property type="entry name" value="AROM/DEHYDROQUINATE SYNTHASE"/>
    <property type="match status" value="1"/>
</dbReference>
<evidence type="ECO:0000256" key="1">
    <source>
        <dbReference type="ARBA" id="ARBA00004811"/>
    </source>
</evidence>
<dbReference type="NCBIfam" id="TIGR00017">
    <property type="entry name" value="cmk"/>
    <property type="match status" value="1"/>
</dbReference>
<name>A0A437RIM1_9BURK</name>
<evidence type="ECO:0000256" key="6">
    <source>
        <dbReference type="ARBA" id="ARBA00022741"/>
    </source>
</evidence>
<dbReference type="NCBIfam" id="NF008816">
    <property type="entry name" value="PRK11860.1"/>
    <property type="match status" value="1"/>
</dbReference>
<feature type="binding site" evidence="13">
    <location>
        <position position="25"/>
    </location>
    <ligand>
        <name>3-phosphoshikimate</name>
        <dbReference type="ChEBI" id="CHEBI:145989"/>
    </ligand>
</feature>
<feature type="binding site" evidence="13">
    <location>
        <position position="182"/>
    </location>
    <ligand>
        <name>3-phosphoshikimate</name>
        <dbReference type="ChEBI" id="CHEBI:145989"/>
    </ligand>
</feature>
<comment type="subcellular location">
    <subcellularLocation>
        <location evidence="13">Cytoplasm</location>
    </subcellularLocation>
</comment>
<feature type="domain" description="Enolpyruvate transferase" evidence="15">
    <location>
        <begin position="16"/>
        <end position="452"/>
    </location>
</feature>
<comment type="similarity">
    <text evidence="2 14">Belongs to the cytidylate kinase family. Type 1 subfamily.</text>
</comment>
<dbReference type="GO" id="GO:0008652">
    <property type="term" value="P:amino acid biosynthetic process"/>
    <property type="evidence" value="ECO:0007669"/>
    <property type="project" value="UniProtKB-KW"/>
</dbReference>
<feature type="binding site" evidence="13">
    <location>
        <position position="443"/>
    </location>
    <ligand>
        <name>phosphoenolpyruvate</name>
        <dbReference type="ChEBI" id="CHEBI:58702"/>
    </ligand>
</feature>
<dbReference type="OrthoDB" id="9809920at2"/>
<feature type="domain" description="Cytidylate kinase" evidence="16">
    <location>
        <begin position="466"/>
        <end position="676"/>
    </location>
</feature>
<evidence type="ECO:0000256" key="2">
    <source>
        <dbReference type="ARBA" id="ARBA00009427"/>
    </source>
</evidence>
<keyword evidence="9 13" id="KW-0057">Aromatic amino acid biosynthesis</keyword>
<feature type="binding site" evidence="13">
    <location>
        <position position="333"/>
    </location>
    <ligand>
        <name>3-phosphoshikimate</name>
        <dbReference type="ChEBI" id="CHEBI:145989"/>
    </ligand>
</feature>
<comment type="similarity">
    <text evidence="3 13">Belongs to the EPSP synthase family.</text>
</comment>
<feature type="binding site" evidence="13">
    <location>
        <position position="25"/>
    </location>
    <ligand>
        <name>phosphoenolpyruvate</name>
        <dbReference type="ChEBI" id="CHEBI:58702"/>
    </ligand>
</feature>
<feature type="binding site" evidence="13">
    <location>
        <position position="30"/>
    </location>
    <ligand>
        <name>3-phosphoshikimate</name>
        <dbReference type="ChEBI" id="CHEBI:145989"/>
    </ligand>
</feature>
<dbReference type="EC" id="2.7.4.25" evidence="14"/>
<dbReference type="GO" id="GO:0005524">
    <property type="term" value="F:ATP binding"/>
    <property type="evidence" value="ECO:0007669"/>
    <property type="project" value="UniProtKB-UniRule"/>
</dbReference>
<feature type="binding site" evidence="13">
    <location>
        <position position="100"/>
    </location>
    <ligand>
        <name>phosphoenolpyruvate</name>
        <dbReference type="ChEBI" id="CHEBI:58702"/>
    </ligand>
</feature>
<feature type="binding site" evidence="13">
    <location>
        <position position="212"/>
    </location>
    <ligand>
        <name>3-phosphoshikimate</name>
        <dbReference type="ChEBI" id="CHEBI:145989"/>
    </ligand>
</feature>
<dbReference type="PROSITE" id="PS00104">
    <property type="entry name" value="EPSP_SYNTHASE_1"/>
    <property type="match status" value="1"/>
</dbReference>
<keyword evidence="7 14" id="KW-0418">Kinase</keyword>
<dbReference type="SUPFAM" id="SSF55205">
    <property type="entry name" value="EPT/RTPC-like"/>
    <property type="match status" value="1"/>
</dbReference>
<comment type="caution">
    <text evidence="13">Lacks conserved residue(s) required for the propagation of feature annotation.</text>
</comment>
<dbReference type="PANTHER" id="PTHR21090:SF5">
    <property type="entry name" value="PENTAFUNCTIONAL AROM POLYPEPTIDE"/>
    <property type="match status" value="1"/>
</dbReference>
<dbReference type="Proteomes" id="UP000285575">
    <property type="component" value="Unassembled WGS sequence"/>
</dbReference>
<comment type="caution">
    <text evidence="17">The sequence shown here is derived from an EMBL/GenBank/DDBJ whole genome shotgun (WGS) entry which is preliminary data.</text>
</comment>
<evidence type="ECO:0000256" key="10">
    <source>
        <dbReference type="ARBA" id="ARBA00044633"/>
    </source>
</evidence>
<keyword evidence="6 14" id="KW-0547">Nucleotide-binding</keyword>
<dbReference type="InterPro" id="IPR001986">
    <property type="entry name" value="Enolpyruvate_Tfrase_dom"/>
</dbReference>
<keyword evidence="5 13" id="KW-0808">Transferase</keyword>
<evidence type="ECO:0000256" key="8">
    <source>
        <dbReference type="ARBA" id="ARBA00022840"/>
    </source>
</evidence>
<evidence type="ECO:0000313" key="17">
    <source>
        <dbReference type="EMBL" id="RVU46579.1"/>
    </source>
</evidence>
<comment type="catalytic activity">
    <reaction evidence="12 14">
        <text>CMP + ATP = CDP + ADP</text>
        <dbReference type="Rhea" id="RHEA:11600"/>
        <dbReference type="ChEBI" id="CHEBI:30616"/>
        <dbReference type="ChEBI" id="CHEBI:58069"/>
        <dbReference type="ChEBI" id="CHEBI:60377"/>
        <dbReference type="ChEBI" id="CHEBI:456216"/>
        <dbReference type="EC" id="2.7.4.25"/>
    </reaction>
</comment>
<dbReference type="InterPro" id="IPR027417">
    <property type="entry name" value="P-loop_NTPase"/>
</dbReference>
<dbReference type="AlphaFoldDB" id="A0A437RIM1"/>
<evidence type="ECO:0000256" key="9">
    <source>
        <dbReference type="ARBA" id="ARBA00023141"/>
    </source>
</evidence>
<dbReference type="GO" id="GO:0009423">
    <property type="term" value="P:chorismate biosynthetic process"/>
    <property type="evidence" value="ECO:0007669"/>
    <property type="project" value="UniProtKB-UniRule"/>
</dbReference>
<dbReference type="CDD" id="cd01556">
    <property type="entry name" value="EPSP_synthase"/>
    <property type="match status" value="1"/>
</dbReference>
<dbReference type="InterPro" id="IPR011994">
    <property type="entry name" value="Cytidylate_kinase_dom"/>
</dbReference>
<evidence type="ECO:0000256" key="14">
    <source>
        <dbReference type="HAMAP-Rule" id="MF_00238"/>
    </source>
</evidence>
<feature type="binding site" evidence="14">
    <location>
        <begin position="470"/>
        <end position="478"/>
    </location>
    <ligand>
        <name>ATP</name>
        <dbReference type="ChEBI" id="CHEBI:30616"/>
    </ligand>
</feature>
<dbReference type="RefSeq" id="WP_128228937.1">
    <property type="nucleotide sequence ID" value="NZ_SACR01000003.1"/>
</dbReference>
<evidence type="ECO:0000259" key="16">
    <source>
        <dbReference type="Pfam" id="PF02224"/>
    </source>
</evidence>
<keyword evidence="4 13" id="KW-0028">Amino-acid biosynthesis</keyword>
<dbReference type="GO" id="GO:0003866">
    <property type="term" value="F:3-phosphoshikimate 1-carboxyvinyltransferase activity"/>
    <property type="evidence" value="ECO:0007669"/>
    <property type="project" value="UniProtKB-UniRule"/>
</dbReference>
<dbReference type="GO" id="GO:0005737">
    <property type="term" value="C:cytoplasm"/>
    <property type="evidence" value="ECO:0007669"/>
    <property type="project" value="UniProtKB-SubCell"/>
</dbReference>
<feature type="binding site" evidence="13">
    <location>
        <position position="26"/>
    </location>
    <ligand>
        <name>3-phosphoshikimate</name>
        <dbReference type="ChEBI" id="CHEBI:145989"/>
    </ligand>
</feature>
<keyword evidence="13" id="KW-0963">Cytoplasm</keyword>
<dbReference type="Gene3D" id="3.40.50.300">
    <property type="entry name" value="P-loop containing nucleotide triphosphate hydrolases"/>
    <property type="match status" value="1"/>
</dbReference>
<sequence length="688" mass="73084">MHDIPFLDLPPLTGASGTVRLPGSKSISNRVLLLAGLASGTTAVHDLLDSDDTRVMLAALATLGCGLQWQGEGRHRVLHLTGLGGRLAVQEADLFLGNAGTAMRPLAAALAVLAATHGGRYTLRGVPRMHERPIGDLVDALRPLGCTVEDLGTPGYPPLRVSGTAGGELATQQPIRVRGDVSSQFLTALLLALPLVSAQRDITIEVEGELISKPYISITLNLLQRFGIAVRQEGWQRFTIPQGSAYRSPGAVHVEGDASSASYFVALGAIAAHGGAPVRIEGVGSDSIQGDIRFVDAAVAMGAQVKSGPGWLEVHRGRWPLAAIDLDCKHIPDAAMTLAVMALYAEGTTRLRGIASWRVKETDRIAAMATELRQVGATVVEGPDFIEVTPPAPGAWRPASIRTYDDHRMAMCLSLAAFNPLAPTGRADAGCPVRILEPRCVGKTFPDYFEALLALVTARNEDIPVICIDGPTASGKGTLAAAVADALGYVLLDSGALYRATGLAAQWDGVADTDEPALARLAGLLDLRFGHGPEGSRAWLRGREVSEQLRTEEAGLRASRISALPAVRHALQDLQLAFRRAPGLVADGRDMGTVIFPAAPLKVYLTASAATRATRRHKQLISKGIPASIDDLRADLEARDARDKNRAVAPLKPAEDAYLLDNSDLSVEDSVQQVLSWWQGRRPFPARS</sequence>
<dbReference type="InterPro" id="IPR036968">
    <property type="entry name" value="Enolpyruvate_Tfrase_sf"/>
</dbReference>
<dbReference type="CDD" id="cd02020">
    <property type="entry name" value="CMPK"/>
    <property type="match status" value="1"/>
</dbReference>
<dbReference type="NCBIfam" id="TIGR01356">
    <property type="entry name" value="aroA"/>
    <property type="match status" value="1"/>
</dbReference>
<dbReference type="GO" id="GO:0009073">
    <property type="term" value="P:aromatic amino acid family biosynthetic process"/>
    <property type="evidence" value="ECO:0007669"/>
    <property type="project" value="UniProtKB-KW"/>
</dbReference>
<evidence type="ECO:0000256" key="12">
    <source>
        <dbReference type="ARBA" id="ARBA00048478"/>
    </source>
</evidence>
<organism evidence="17 18">
    <name type="scientific">Rubrivivax rivuli</name>
    <dbReference type="NCBI Taxonomy" id="1862385"/>
    <lineage>
        <taxon>Bacteria</taxon>
        <taxon>Pseudomonadati</taxon>
        <taxon>Pseudomonadota</taxon>
        <taxon>Betaproteobacteria</taxon>
        <taxon>Burkholderiales</taxon>
        <taxon>Sphaerotilaceae</taxon>
        <taxon>Rubrivivax</taxon>
    </lineage>
</organism>
<dbReference type="HAMAP" id="MF_00210">
    <property type="entry name" value="EPSP_synth"/>
    <property type="match status" value="1"/>
</dbReference>
<evidence type="ECO:0000256" key="7">
    <source>
        <dbReference type="ARBA" id="ARBA00022777"/>
    </source>
</evidence>
<feature type="binding site" evidence="13">
    <location>
        <position position="184"/>
    </location>
    <ligand>
        <name>phosphoenolpyruvate</name>
        <dbReference type="ChEBI" id="CHEBI:58702"/>
    </ligand>
</feature>
<feature type="binding site" evidence="13">
    <location>
        <position position="360"/>
    </location>
    <ligand>
        <name>3-phosphoshikimate</name>
        <dbReference type="ChEBI" id="CHEBI:145989"/>
    </ligand>
</feature>
<dbReference type="InterPro" id="IPR006264">
    <property type="entry name" value="EPSP_synthase"/>
</dbReference>
<dbReference type="GO" id="GO:0036431">
    <property type="term" value="F:dCMP kinase activity"/>
    <property type="evidence" value="ECO:0007669"/>
    <property type="project" value="InterPro"/>
</dbReference>
<dbReference type="HAMAP" id="MF_00238">
    <property type="entry name" value="Cytidyl_kinase_type1"/>
    <property type="match status" value="1"/>
</dbReference>
<proteinExistence type="inferred from homology"/>
<keyword evidence="8 14" id="KW-0067">ATP-binding</keyword>
<gene>
    <name evidence="13" type="primary">aroA</name>
    <name evidence="14" type="synonym">cmk</name>
    <name evidence="17" type="ORF">EOE66_12285</name>
</gene>
<dbReference type="InterPro" id="IPR003136">
    <property type="entry name" value="Cytidylate_kin"/>
</dbReference>
<dbReference type="UniPathway" id="UPA00053">
    <property type="reaction ID" value="UER00089"/>
</dbReference>
<keyword evidence="18" id="KW-1185">Reference proteome</keyword>
<dbReference type="InterPro" id="IPR013792">
    <property type="entry name" value="RNA3'P_cycl/enolpyr_Trfase_a/b"/>
</dbReference>